<dbReference type="AlphaFoldDB" id="A0A517XMJ3"/>
<evidence type="ECO:0000313" key="3">
    <source>
        <dbReference type="EMBL" id="QDU18707.1"/>
    </source>
</evidence>
<dbReference type="PANTHER" id="PTHR43818:SF5">
    <property type="entry name" value="OXIDOREDUCTASE FAMILY PROTEIN"/>
    <property type="match status" value="1"/>
</dbReference>
<dbReference type="Gene3D" id="3.30.360.10">
    <property type="entry name" value="Dihydrodipicolinate Reductase, domain 2"/>
    <property type="match status" value="1"/>
</dbReference>
<dbReference type="SUPFAM" id="SSF55347">
    <property type="entry name" value="Glyceraldehyde-3-phosphate dehydrogenase-like, C-terminal domain"/>
    <property type="match status" value="1"/>
</dbReference>
<dbReference type="KEGG" id="uli:ETAA1_06000"/>
<dbReference type="SUPFAM" id="SSF51735">
    <property type="entry name" value="NAD(P)-binding Rossmann-fold domains"/>
    <property type="match status" value="1"/>
</dbReference>
<dbReference type="InterPro" id="IPR036291">
    <property type="entry name" value="NAD(P)-bd_dom_sf"/>
</dbReference>
<evidence type="ECO:0000259" key="2">
    <source>
        <dbReference type="Pfam" id="PF19051"/>
    </source>
</evidence>
<proteinExistence type="predicted"/>
<dbReference type="InterPro" id="IPR043906">
    <property type="entry name" value="Gfo/Idh/MocA_OxRdtase_bact_C"/>
</dbReference>
<dbReference type="Pfam" id="PF01408">
    <property type="entry name" value="GFO_IDH_MocA"/>
    <property type="match status" value="1"/>
</dbReference>
<evidence type="ECO:0000259" key="1">
    <source>
        <dbReference type="Pfam" id="PF01408"/>
    </source>
</evidence>
<dbReference type="Gene3D" id="3.40.50.720">
    <property type="entry name" value="NAD(P)-binding Rossmann-like Domain"/>
    <property type="match status" value="1"/>
</dbReference>
<sequence length="431" mass="47503">MPRLSRRSFLAAAPLVTTAALRGQDAPSNKITLGFIGVGTMGRGHLGGFLGRREVEVVAVCDVVKERRDSARTMVETRYADRLKSGQYRGVRAVADFREVLATPGLDAVVIATPDHWHAMPAILAARAGKHIYCEKPLTQNLAEGRQLVDEIAKAKVIFQTGSQQRTEFGGHFRKAVEYVWNGRIGKLHTVRIGVGEPAVPCNLPEEQKPEGTDWDAWLGPAPERPYNSVLCPRGVHQGFPAWRRYQEYAGGQLADMGAHHFDIAQWAMRMDGAGPLEVIPPENPRAVRGLRFVYPNGVTMIHNEFARGADGMEIKADCVFEGSDGTILVGRGGISSRPGTVLERPIGADDRKVYAATSHHGNWLECIRAKKETICPAEVGHRSASICHLGNIGYRLNRKLTWDAKAERFVNDAAANRELSREPRAKWKLV</sequence>
<name>A0A517XMJ3_9BACT</name>
<dbReference type="GO" id="GO:0033712">
    <property type="term" value="F:1,5-anhydro-D-fructose reductase (1,5-anhydro-D-mannitol-forming) activity"/>
    <property type="evidence" value="ECO:0007669"/>
    <property type="project" value="UniProtKB-EC"/>
</dbReference>
<feature type="domain" description="Gfo/Idh/MocA-like oxidoreductase bacterial type C-terminal" evidence="2">
    <location>
        <begin position="203"/>
        <end position="429"/>
    </location>
</feature>
<protein>
    <submittedName>
        <fullName evidence="3">1,5-anhydro-D-fructose reductase</fullName>
        <ecNumber evidence="3">1.1.1.292</ecNumber>
    </submittedName>
</protein>
<dbReference type="PANTHER" id="PTHR43818">
    <property type="entry name" value="BCDNA.GH03377"/>
    <property type="match status" value="1"/>
</dbReference>
<dbReference type="Proteomes" id="UP000319576">
    <property type="component" value="Chromosome"/>
</dbReference>
<dbReference type="RefSeq" id="WP_145234167.1">
    <property type="nucleotide sequence ID" value="NZ_CP036273.1"/>
</dbReference>
<dbReference type="Pfam" id="PF19051">
    <property type="entry name" value="GFO_IDH_MocA_C2"/>
    <property type="match status" value="1"/>
</dbReference>
<accession>A0A517XMJ3</accession>
<evidence type="ECO:0000313" key="4">
    <source>
        <dbReference type="Proteomes" id="UP000319576"/>
    </source>
</evidence>
<keyword evidence="4" id="KW-1185">Reference proteome</keyword>
<dbReference type="EC" id="1.1.1.292" evidence="3"/>
<reference evidence="3 4" key="1">
    <citation type="submission" date="2019-02" db="EMBL/GenBank/DDBJ databases">
        <title>Deep-cultivation of Planctomycetes and their phenomic and genomic characterization uncovers novel biology.</title>
        <authorList>
            <person name="Wiegand S."/>
            <person name="Jogler M."/>
            <person name="Boedeker C."/>
            <person name="Pinto D."/>
            <person name="Vollmers J."/>
            <person name="Rivas-Marin E."/>
            <person name="Kohn T."/>
            <person name="Peeters S.H."/>
            <person name="Heuer A."/>
            <person name="Rast P."/>
            <person name="Oberbeckmann S."/>
            <person name="Bunk B."/>
            <person name="Jeske O."/>
            <person name="Meyerdierks A."/>
            <person name="Storesund J.E."/>
            <person name="Kallscheuer N."/>
            <person name="Luecker S."/>
            <person name="Lage O.M."/>
            <person name="Pohl T."/>
            <person name="Merkel B.J."/>
            <person name="Hornburger P."/>
            <person name="Mueller R.-W."/>
            <person name="Bruemmer F."/>
            <person name="Labrenz M."/>
            <person name="Spormann A.M."/>
            <person name="Op den Camp H."/>
            <person name="Overmann J."/>
            <person name="Amann R."/>
            <person name="Jetten M.S.M."/>
            <person name="Mascher T."/>
            <person name="Medema M.H."/>
            <person name="Devos D.P."/>
            <person name="Kaster A.-K."/>
            <person name="Ovreas L."/>
            <person name="Rohde M."/>
            <person name="Galperin M.Y."/>
            <person name="Jogler C."/>
        </authorList>
    </citation>
    <scope>NUCLEOTIDE SEQUENCE [LARGE SCALE GENOMIC DNA]</scope>
    <source>
        <strain evidence="3 4">ETA_A1</strain>
    </source>
</reference>
<dbReference type="OrthoDB" id="246832at2"/>
<organism evidence="3 4">
    <name type="scientific">Urbifossiella limnaea</name>
    <dbReference type="NCBI Taxonomy" id="2528023"/>
    <lineage>
        <taxon>Bacteria</taxon>
        <taxon>Pseudomonadati</taxon>
        <taxon>Planctomycetota</taxon>
        <taxon>Planctomycetia</taxon>
        <taxon>Gemmatales</taxon>
        <taxon>Gemmataceae</taxon>
        <taxon>Urbifossiella</taxon>
    </lineage>
</organism>
<dbReference type="GO" id="GO:0000166">
    <property type="term" value="F:nucleotide binding"/>
    <property type="evidence" value="ECO:0007669"/>
    <property type="project" value="InterPro"/>
</dbReference>
<dbReference type="InterPro" id="IPR050463">
    <property type="entry name" value="Gfo/Idh/MocA_oxidrdct_glycsds"/>
</dbReference>
<feature type="domain" description="Gfo/Idh/MocA-like oxidoreductase N-terminal" evidence="1">
    <location>
        <begin position="32"/>
        <end position="162"/>
    </location>
</feature>
<keyword evidence="3" id="KW-0560">Oxidoreductase</keyword>
<gene>
    <name evidence="3" type="primary">afr_1</name>
    <name evidence="3" type="ORF">ETAA1_06000</name>
</gene>
<dbReference type="EMBL" id="CP036273">
    <property type="protein sequence ID" value="QDU18707.1"/>
    <property type="molecule type" value="Genomic_DNA"/>
</dbReference>
<dbReference type="InterPro" id="IPR000683">
    <property type="entry name" value="Gfo/Idh/MocA-like_OxRdtase_N"/>
</dbReference>